<dbReference type="GO" id="GO:0003676">
    <property type="term" value="F:nucleic acid binding"/>
    <property type="evidence" value="ECO:0007669"/>
    <property type="project" value="InterPro"/>
</dbReference>
<evidence type="ECO:0000313" key="1">
    <source>
        <dbReference type="EnsemblPlants" id="EMT31963"/>
    </source>
</evidence>
<name>M8CCT7_AEGTA</name>
<dbReference type="InterPro" id="IPR036875">
    <property type="entry name" value="Znf_CCHC_sf"/>
</dbReference>
<reference evidence="1" key="1">
    <citation type="submission" date="2015-06" db="UniProtKB">
        <authorList>
            <consortium name="EnsemblPlants"/>
        </authorList>
    </citation>
    <scope>IDENTIFICATION</scope>
</reference>
<proteinExistence type="predicted"/>
<accession>M8CCT7</accession>
<dbReference type="PANTHER" id="PTHR32133">
    <property type="entry name" value="OS07G0120400 PROTEIN"/>
    <property type="match status" value="1"/>
</dbReference>
<evidence type="ECO:0008006" key="2">
    <source>
        <dbReference type="Google" id="ProtNLM"/>
    </source>
</evidence>
<dbReference type="PANTHER" id="PTHR32133:SF320">
    <property type="entry name" value="F-BOX DOMAIN-CONTAINING PROTEIN"/>
    <property type="match status" value="1"/>
</dbReference>
<dbReference type="AlphaFoldDB" id="M8CCT7"/>
<dbReference type="GO" id="GO:0008270">
    <property type="term" value="F:zinc ion binding"/>
    <property type="evidence" value="ECO:0007669"/>
    <property type="project" value="InterPro"/>
</dbReference>
<dbReference type="EnsemblPlants" id="EMT31963">
    <property type="protein sequence ID" value="EMT31963"/>
    <property type="gene ID" value="F775_52684"/>
</dbReference>
<dbReference type="Gene3D" id="4.10.60.10">
    <property type="entry name" value="Zinc finger, CCHC-type"/>
    <property type="match status" value="1"/>
</dbReference>
<sequence>MPLQPSSLAPGSSVPGLSLRFRIHHRRNPPLLGFFRRNDALPFVPTLDAPDCVSPGRFSLQPGDGDQFMSLGCRHGQVLVFNKPKNQILVWDPVTGDQHRLVMPPVVAAHAEKTTINGAVLRARAAGTMPSTSRGWWPWFTHPTDCSIQLWKMKIDCDGVASWGLGRTIELDKLLSLNSDETDMLIPGLEEENNVVFVWTDHIVFTVHLESMKFKKLSGTYPLSHYHPFRSVYAAGPGLQKYFERHGAYKMFHELKLVFHTHARVKRYETSDSTLRTRWRRIAQPKPKARPKPETECFYCKGNGHWKWNCPRYLADKKDGIVNKGILDIHVIDVYFTSVYSNPSVFDTGSVAKSSNSK</sequence>
<dbReference type="SUPFAM" id="SSF57756">
    <property type="entry name" value="Retrovirus zinc finger-like domains"/>
    <property type="match status" value="1"/>
</dbReference>
<organism evidence="1">
    <name type="scientific">Aegilops tauschii</name>
    <name type="common">Tausch's goatgrass</name>
    <name type="synonym">Aegilops squarrosa</name>
    <dbReference type="NCBI Taxonomy" id="37682"/>
    <lineage>
        <taxon>Eukaryota</taxon>
        <taxon>Viridiplantae</taxon>
        <taxon>Streptophyta</taxon>
        <taxon>Embryophyta</taxon>
        <taxon>Tracheophyta</taxon>
        <taxon>Spermatophyta</taxon>
        <taxon>Magnoliopsida</taxon>
        <taxon>Liliopsida</taxon>
        <taxon>Poales</taxon>
        <taxon>Poaceae</taxon>
        <taxon>BOP clade</taxon>
        <taxon>Pooideae</taxon>
        <taxon>Triticodae</taxon>
        <taxon>Triticeae</taxon>
        <taxon>Triticinae</taxon>
        <taxon>Aegilops</taxon>
    </lineage>
</organism>
<protein>
    <recommendedName>
        <fullName evidence="2">CCHC-type domain-containing protein</fullName>
    </recommendedName>
</protein>